<organism evidence="6 7">
    <name type="scientific">Jaapia argillacea MUCL 33604</name>
    <dbReference type="NCBI Taxonomy" id="933084"/>
    <lineage>
        <taxon>Eukaryota</taxon>
        <taxon>Fungi</taxon>
        <taxon>Dikarya</taxon>
        <taxon>Basidiomycota</taxon>
        <taxon>Agaricomycotina</taxon>
        <taxon>Agaricomycetes</taxon>
        <taxon>Agaricomycetidae</taxon>
        <taxon>Jaapiales</taxon>
        <taxon>Jaapiaceae</taxon>
        <taxon>Jaapia</taxon>
    </lineage>
</organism>
<dbReference type="EMBL" id="KL197710">
    <property type="protein sequence ID" value="KDQ63626.1"/>
    <property type="molecule type" value="Genomic_DNA"/>
</dbReference>
<dbReference type="Pfam" id="PF15341">
    <property type="entry name" value="SLX9"/>
    <property type="match status" value="1"/>
</dbReference>
<dbReference type="GO" id="GO:0030686">
    <property type="term" value="C:90S preribosome"/>
    <property type="evidence" value="ECO:0007669"/>
    <property type="project" value="InterPro"/>
</dbReference>
<dbReference type="STRING" id="933084.A0A067QLW0"/>
<dbReference type="GO" id="GO:0030688">
    <property type="term" value="C:preribosome, small subunit precursor"/>
    <property type="evidence" value="ECO:0007669"/>
    <property type="project" value="InterPro"/>
</dbReference>
<comment type="similarity">
    <text evidence="2">Belongs to the SLX9 family.</text>
</comment>
<evidence type="ECO:0000256" key="3">
    <source>
        <dbReference type="ARBA" id="ARBA00021321"/>
    </source>
</evidence>
<evidence type="ECO:0000256" key="1">
    <source>
        <dbReference type="ARBA" id="ARBA00004604"/>
    </source>
</evidence>
<dbReference type="PANTHER" id="PTHR31109:SF2">
    <property type="entry name" value="RIBOSOME BIOGENESIS PROTEIN SLX9 HOMOLOG"/>
    <property type="match status" value="1"/>
</dbReference>
<name>A0A067QLW0_9AGAM</name>
<dbReference type="InterPro" id="IPR028160">
    <property type="entry name" value="Slx9-like"/>
</dbReference>
<feature type="region of interest" description="Disordered" evidence="5">
    <location>
        <begin position="121"/>
        <end position="140"/>
    </location>
</feature>
<dbReference type="AlphaFoldDB" id="A0A067QLW0"/>
<sequence length="200" mass="22201">MPKESRKRSSVHSHSVRPTKRKFAVQENAVESIEVGVSAEASGNDILQSMAEEAAVPQVNLTKKAKQQIKRELFLERLSSGHAPYSKSHARRIKRKGKEQIAGGLDDIKNALSFLDEGIQEVGSQSQGEDESRLESTMTKVKLKPGQIGEGKATPLTEAQRKRALETERLRHPMILANPAFSANPFQTIRTHAENTLIKR</sequence>
<feature type="region of interest" description="Disordered" evidence="5">
    <location>
        <begin position="1"/>
        <end position="23"/>
    </location>
</feature>
<protein>
    <recommendedName>
        <fullName evidence="3">Ribosome biogenesis protein SLX9</fullName>
    </recommendedName>
</protein>
<dbReference type="PANTHER" id="PTHR31109">
    <property type="entry name" value="PROTEIN FAM207A"/>
    <property type="match status" value="1"/>
</dbReference>
<dbReference type="HOGENOM" id="CLU_116375_0_0_1"/>
<dbReference type="Proteomes" id="UP000027265">
    <property type="component" value="Unassembled WGS sequence"/>
</dbReference>
<evidence type="ECO:0000313" key="7">
    <source>
        <dbReference type="Proteomes" id="UP000027265"/>
    </source>
</evidence>
<gene>
    <name evidence="6" type="ORF">JAAARDRAFT_385217</name>
</gene>
<accession>A0A067QLW0</accession>
<comment type="subcellular location">
    <subcellularLocation>
        <location evidence="1">Nucleus</location>
        <location evidence="1">Nucleolus</location>
    </subcellularLocation>
</comment>
<keyword evidence="7" id="KW-1185">Reference proteome</keyword>
<reference evidence="7" key="1">
    <citation type="journal article" date="2014" name="Proc. Natl. Acad. Sci. U.S.A.">
        <title>Extensive sampling of basidiomycete genomes demonstrates inadequacy of the white-rot/brown-rot paradigm for wood decay fungi.</title>
        <authorList>
            <person name="Riley R."/>
            <person name="Salamov A.A."/>
            <person name="Brown D.W."/>
            <person name="Nagy L.G."/>
            <person name="Floudas D."/>
            <person name="Held B.W."/>
            <person name="Levasseur A."/>
            <person name="Lombard V."/>
            <person name="Morin E."/>
            <person name="Otillar R."/>
            <person name="Lindquist E.A."/>
            <person name="Sun H."/>
            <person name="LaButti K.M."/>
            <person name="Schmutz J."/>
            <person name="Jabbour D."/>
            <person name="Luo H."/>
            <person name="Baker S.E."/>
            <person name="Pisabarro A.G."/>
            <person name="Walton J.D."/>
            <person name="Blanchette R.A."/>
            <person name="Henrissat B."/>
            <person name="Martin F."/>
            <person name="Cullen D."/>
            <person name="Hibbett D.S."/>
            <person name="Grigoriev I.V."/>
        </authorList>
    </citation>
    <scope>NUCLEOTIDE SEQUENCE [LARGE SCALE GENOMIC DNA]</scope>
    <source>
        <strain evidence="7">MUCL 33604</strain>
    </source>
</reference>
<proteinExistence type="inferred from homology"/>
<dbReference type="GO" id="GO:0005730">
    <property type="term" value="C:nucleolus"/>
    <property type="evidence" value="ECO:0007669"/>
    <property type="project" value="UniProtKB-SubCell"/>
</dbReference>
<evidence type="ECO:0000256" key="4">
    <source>
        <dbReference type="ARBA" id="ARBA00023242"/>
    </source>
</evidence>
<keyword evidence="4" id="KW-0539">Nucleus</keyword>
<evidence type="ECO:0000313" key="6">
    <source>
        <dbReference type="EMBL" id="KDQ63626.1"/>
    </source>
</evidence>
<evidence type="ECO:0000256" key="2">
    <source>
        <dbReference type="ARBA" id="ARBA00011022"/>
    </source>
</evidence>
<dbReference type="OrthoDB" id="18703at2759"/>
<dbReference type="GO" id="GO:0000462">
    <property type="term" value="P:maturation of SSU-rRNA from tricistronic rRNA transcript (SSU-rRNA, 5.8S rRNA, LSU-rRNA)"/>
    <property type="evidence" value="ECO:0007669"/>
    <property type="project" value="InterPro"/>
</dbReference>
<evidence type="ECO:0000256" key="5">
    <source>
        <dbReference type="SAM" id="MobiDB-lite"/>
    </source>
</evidence>
<dbReference type="InParanoid" id="A0A067QLW0"/>